<accession>A0AAF0YFL3</accession>
<evidence type="ECO:0000313" key="3">
    <source>
        <dbReference type="Proteomes" id="UP000827549"/>
    </source>
</evidence>
<dbReference type="RefSeq" id="XP_062631488.1">
    <property type="nucleotide sequence ID" value="XM_062775504.1"/>
</dbReference>
<name>A0AAF0YFL3_9TREE</name>
<gene>
    <name evidence="2" type="ORF">LOC62_07G008961</name>
</gene>
<evidence type="ECO:0000256" key="1">
    <source>
        <dbReference type="SAM" id="MobiDB-lite"/>
    </source>
</evidence>
<keyword evidence="3" id="KW-1185">Reference proteome</keyword>
<feature type="compositionally biased region" description="Basic and acidic residues" evidence="1">
    <location>
        <begin position="574"/>
        <end position="585"/>
    </location>
</feature>
<sequence>MSGFDVSSYPHILTTILSHVSFDTLPALRGVNKRIGKWAESQLYKHVVVQVSKQGRIDLLDPYLHRPMAGLRFAPTFDDTQPPIRGQPALIRLISLHWPPGDEHAHRPTLRRLATHTTTFDFIGHFHFHFLQGPKGWADIRDIASAKRVRYIDPICHMFKKPPTWFGIILSCSTPTPCSSTSPSTPTYSTPSSHTSHGPPPPALRATNKELAKFANATLWNHLAVAPHGPVLAVTDPYTRRRVPGMRLEGAHTGPTLRLIAQQTATVDLVGHADALHKHPLWLHFRRLAETKRIRCTQAISDLLLQPTEVVLHFDVDVSRLSPTTQPSPRFKRLLAFVSINDALVAPRLRAHEAGFKAAASVLSRSDELVLVFVPGAQEPDIDYWRRNLQPSPVSHLHYRAFELVLGKSITPSFELERSATFVGMETSIHTRLVVKMDTTSSEAQRLEHLRREMDALIQRSKDRLGPSVYPDVYPEIKVRVEALSTYPRSAGYSDYEWAVVMTKPGVKLPSLPRGQLSASRAEPAPGASISAMSCMPPLLDVSHRGLNCPLLPSTTSTTRQAEPRRHAATPTRTADRRPTPASRD</sequence>
<dbReference type="Proteomes" id="UP000827549">
    <property type="component" value="Chromosome 7"/>
</dbReference>
<evidence type="ECO:0000313" key="2">
    <source>
        <dbReference type="EMBL" id="WOO85462.1"/>
    </source>
</evidence>
<reference evidence="2" key="1">
    <citation type="submission" date="2023-10" db="EMBL/GenBank/DDBJ databases">
        <authorList>
            <person name="Noh H."/>
        </authorList>
    </citation>
    <scope>NUCLEOTIDE SEQUENCE</scope>
    <source>
        <strain evidence="2">DUCC4014</strain>
    </source>
</reference>
<dbReference type="GeneID" id="87812125"/>
<dbReference type="EMBL" id="CP086720">
    <property type="protein sequence ID" value="WOO85462.1"/>
    <property type="molecule type" value="Genomic_DNA"/>
</dbReference>
<dbReference type="AlphaFoldDB" id="A0AAF0YFL3"/>
<proteinExistence type="predicted"/>
<feature type="compositionally biased region" description="Low complexity" evidence="1">
    <location>
        <begin position="180"/>
        <end position="197"/>
    </location>
</feature>
<protein>
    <submittedName>
        <fullName evidence="2">Uncharacterized protein</fullName>
    </submittedName>
</protein>
<feature type="region of interest" description="Disordered" evidence="1">
    <location>
        <begin position="180"/>
        <end position="205"/>
    </location>
</feature>
<feature type="region of interest" description="Disordered" evidence="1">
    <location>
        <begin position="551"/>
        <end position="585"/>
    </location>
</feature>
<organism evidence="2 3">
    <name type="scientific">Vanrija pseudolonga</name>
    <dbReference type="NCBI Taxonomy" id="143232"/>
    <lineage>
        <taxon>Eukaryota</taxon>
        <taxon>Fungi</taxon>
        <taxon>Dikarya</taxon>
        <taxon>Basidiomycota</taxon>
        <taxon>Agaricomycotina</taxon>
        <taxon>Tremellomycetes</taxon>
        <taxon>Trichosporonales</taxon>
        <taxon>Trichosporonaceae</taxon>
        <taxon>Vanrija</taxon>
    </lineage>
</organism>